<keyword evidence="3" id="KW-1185">Reference proteome</keyword>
<feature type="transmembrane region" description="Helical" evidence="1">
    <location>
        <begin position="151"/>
        <end position="173"/>
    </location>
</feature>
<feature type="transmembrane region" description="Helical" evidence="1">
    <location>
        <begin position="84"/>
        <end position="101"/>
    </location>
</feature>
<evidence type="ECO:0000313" key="2">
    <source>
        <dbReference type="EMBL" id="CAH3125444.1"/>
    </source>
</evidence>
<name>A0AAU9WTW5_9CNID</name>
<proteinExistence type="predicted"/>
<sequence length="270" mass="30880">MPEEDTQPLLKVCTYPEPRSGEAKIKIRLPWDKILSVCYSLLLCWQVIGICLYFIRCVKCFRDKSSTFLCERNAAFLYSEELEVFWLATQTILIVVVIVLLPRIPGFLGVKAIFNRLICVPSFITLVLLLVIALCRYAMLLVTSPKTFLTMSILIGFALKYALTVLAAAMLNYTQLSTLKHRYPPYVFLLSKLTVFVISLVNFIHFATSLIAITFNVQIFPAAMSSANSSDFHVVNDLLGYFGVTIFRFKLMSFFWKKLFIDDKGIFEQR</sequence>
<organism evidence="2 3">
    <name type="scientific">Pocillopora meandrina</name>
    <dbReference type="NCBI Taxonomy" id="46732"/>
    <lineage>
        <taxon>Eukaryota</taxon>
        <taxon>Metazoa</taxon>
        <taxon>Cnidaria</taxon>
        <taxon>Anthozoa</taxon>
        <taxon>Hexacorallia</taxon>
        <taxon>Scleractinia</taxon>
        <taxon>Astrocoeniina</taxon>
        <taxon>Pocilloporidae</taxon>
        <taxon>Pocillopora</taxon>
    </lineage>
</organism>
<protein>
    <submittedName>
        <fullName evidence="2">Uncharacterized protein</fullName>
    </submittedName>
</protein>
<keyword evidence="1" id="KW-1133">Transmembrane helix</keyword>
<evidence type="ECO:0000313" key="3">
    <source>
        <dbReference type="Proteomes" id="UP001159428"/>
    </source>
</evidence>
<feature type="transmembrane region" description="Helical" evidence="1">
    <location>
        <begin position="193"/>
        <end position="218"/>
    </location>
</feature>
<comment type="caution">
    <text evidence="2">The sequence shown here is derived from an EMBL/GenBank/DDBJ whole genome shotgun (WGS) entry which is preliminary data.</text>
</comment>
<gene>
    <name evidence="2" type="ORF">PMEA_00012111</name>
</gene>
<keyword evidence="1" id="KW-0812">Transmembrane</keyword>
<evidence type="ECO:0000256" key="1">
    <source>
        <dbReference type="SAM" id="Phobius"/>
    </source>
</evidence>
<accession>A0AAU9WTW5</accession>
<keyword evidence="1" id="KW-0472">Membrane</keyword>
<reference evidence="2 3" key="1">
    <citation type="submission" date="2022-05" db="EMBL/GenBank/DDBJ databases">
        <authorList>
            <consortium name="Genoscope - CEA"/>
            <person name="William W."/>
        </authorList>
    </citation>
    <scope>NUCLEOTIDE SEQUENCE [LARGE SCALE GENOMIC DNA]</scope>
</reference>
<dbReference type="EMBL" id="CALNXJ010000021">
    <property type="protein sequence ID" value="CAH3125444.1"/>
    <property type="molecule type" value="Genomic_DNA"/>
</dbReference>
<feature type="transmembrane region" description="Helical" evidence="1">
    <location>
        <begin position="238"/>
        <end position="256"/>
    </location>
</feature>
<dbReference type="Proteomes" id="UP001159428">
    <property type="component" value="Unassembled WGS sequence"/>
</dbReference>
<feature type="transmembrane region" description="Helical" evidence="1">
    <location>
        <begin position="34"/>
        <end position="55"/>
    </location>
</feature>
<feature type="transmembrane region" description="Helical" evidence="1">
    <location>
        <begin position="113"/>
        <end position="139"/>
    </location>
</feature>
<dbReference type="AlphaFoldDB" id="A0AAU9WTW5"/>